<dbReference type="PANTHER" id="PTHR30543:SF21">
    <property type="entry name" value="NAD(P)H-DEPENDENT FMN REDUCTASE LOT6"/>
    <property type="match status" value="1"/>
</dbReference>
<dbReference type="OrthoDB" id="5292146at2"/>
<dbReference type="GO" id="GO:0016491">
    <property type="term" value="F:oxidoreductase activity"/>
    <property type="evidence" value="ECO:0007669"/>
    <property type="project" value="InterPro"/>
</dbReference>
<dbReference type="EMBL" id="LUKE01000001">
    <property type="protein sequence ID" value="KYG65511.1"/>
    <property type="molecule type" value="Genomic_DNA"/>
</dbReference>
<gene>
    <name evidence="2" type="ORF">AZI86_00065</name>
</gene>
<name>A0A150WLZ4_BDEBC</name>
<keyword evidence="3" id="KW-1185">Reference proteome</keyword>
<reference evidence="2 3" key="1">
    <citation type="submission" date="2016-03" db="EMBL/GenBank/DDBJ databases">
        <authorList>
            <person name="Ploux O."/>
        </authorList>
    </citation>
    <scope>NUCLEOTIDE SEQUENCE [LARGE SCALE GENOMIC DNA]</scope>
    <source>
        <strain evidence="2 3">R0</strain>
    </source>
</reference>
<dbReference type="Proteomes" id="UP000075320">
    <property type="component" value="Unassembled WGS sequence"/>
</dbReference>
<dbReference type="Gene3D" id="3.40.50.360">
    <property type="match status" value="1"/>
</dbReference>
<dbReference type="AlphaFoldDB" id="A0A150WLZ4"/>
<feature type="domain" description="NADPH-dependent FMN reductase-like" evidence="1">
    <location>
        <begin position="4"/>
        <end position="146"/>
    </location>
</feature>
<dbReference type="PANTHER" id="PTHR30543">
    <property type="entry name" value="CHROMATE REDUCTASE"/>
    <property type="match status" value="1"/>
</dbReference>
<dbReference type="SUPFAM" id="SSF52218">
    <property type="entry name" value="Flavoproteins"/>
    <property type="match status" value="1"/>
</dbReference>
<dbReference type="InterPro" id="IPR005025">
    <property type="entry name" value="FMN_Rdtase-like_dom"/>
</dbReference>
<evidence type="ECO:0000259" key="1">
    <source>
        <dbReference type="Pfam" id="PF03358"/>
    </source>
</evidence>
<organism evidence="2 3">
    <name type="scientific">Bdellovibrio bacteriovorus</name>
    <dbReference type="NCBI Taxonomy" id="959"/>
    <lineage>
        <taxon>Bacteria</taxon>
        <taxon>Pseudomonadati</taxon>
        <taxon>Bdellovibrionota</taxon>
        <taxon>Bdellovibrionia</taxon>
        <taxon>Bdellovibrionales</taxon>
        <taxon>Pseudobdellovibrionaceae</taxon>
        <taxon>Bdellovibrio</taxon>
    </lineage>
</organism>
<dbReference type="GO" id="GO:0010181">
    <property type="term" value="F:FMN binding"/>
    <property type="evidence" value="ECO:0007669"/>
    <property type="project" value="TreeGrafter"/>
</dbReference>
<dbReference type="InterPro" id="IPR050712">
    <property type="entry name" value="NAD(P)H-dep_reductase"/>
</dbReference>
<proteinExistence type="predicted"/>
<comment type="caution">
    <text evidence="2">The sequence shown here is derived from an EMBL/GenBank/DDBJ whole genome shotgun (WGS) entry which is preliminary data.</text>
</comment>
<sequence length="178" mass="20102">MAKKVLALVGGISKDSLNKKFYNALKENAPSGFEVDTFDISLLPHFSQDIEKDAPKIVKDFKQRIKDCDAVLIITPEYNRSMPGVLKNAIDWGSRPHPDNSWEGKKGAITGASSGSIGTFGAQQHLRQVMAHLNVQMLCQPEFYFNGNKAFDENGKLTEERTKEFIKKYWNAFQEFLK</sequence>
<dbReference type="Pfam" id="PF03358">
    <property type="entry name" value="FMN_red"/>
    <property type="match status" value="1"/>
</dbReference>
<evidence type="ECO:0000313" key="2">
    <source>
        <dbReference type="EMBL" id="KYG65511.1"/>
    </source>
</evidence>
<evidence type="ECO:0000313" key="3">
    <source>
        <dbReference type="Proteomes" id="UP000075320"/>
    </source>
</evidence>
<dbReference type="InterPro" id="IPR029039">
    <property type="entry name" value="Flavoprotein-like_sf"/>
</dbReference>
<dbReference type="GO" id="GO:0005829">
    <property type="term" value="C:cytosol"/>
    <property type="evidence" value="ECO:0007669"/>
    <property type="project" value="TreeGrafter"/>
</dbReference>
<dbReference type="RefSeq" id="WP_061833055.1">
    <property type="nucleotide sequence ID" value="NZ_LUKE01000001.1"/>
</dbReference>
<protein>
    <recommendedName>
        <fullName evidence="1">NADPH-dependent FMN reductase-like domain-containing protein</fullName>
    </recommendedName>
</protein>
<accession>A0A150WLZ4</accession>